<evidence type="ECO:0000313" key="9">
    <source>
        <dbReference type="EMBL" id="ETF01356.1"/>
    </source>
</evidence>
<accession>V8QMZ8</accession>
<dbReference type="RefSeq" id="WP_024006748.1">
    <property type="nucleotide sequence ID" value="NZ_KI650981.1"/>
</dbReference>
<dbReference type="InterPro" id="IPR052017">
    <property type="entry name" value="TSUP"/>
</dbReference>
<dbReference type="GO" id="GO:0005886">
    <property type="term" value="C:plasma membrane"/>
    <property type="evidence" value="ECO:0007669"/>
    <property type="project" value="UniProtKB-SubCell"/>
</dbReference>
<dbReference type="OrthoDB" id="9777163at2"/>
<evidence type="ECO:0000256" key="3">
    <source>
        <dbReference type="ARBA" id="ARBA00022448"/>
    </source>
</evidence>
<dbReference type="InterPro" id="IPR002781">
    <property type="entry name" value="TM_pro_TauE-like"/>
</dbReference>
<evidence type="ECO:0000256" key="4">
    <source>
        <dbReference type="ARBA" id="ARBA00022475"/>
    </source>
</evidence>
<proteinExistence type="inferred from homology"/>
<feature type="transmembrane region" description="Helical" evidence="8">
    <location>
        <begin position="163"/>
        <end position="185"/>
    </location>
</feature>
<feature type="transmembrane region" description="Helical" evidence="8">
    <location>
        <begin position="30"/>
        <end position="55"/>
    </location>
</feature>
<keyword evidence="4 8" id="KW-1003">Cell membrane</keyword>
<evidence type="ECO:0000256" key="6">
    <source>
        <dbReference type="ARBA" id="ARBA00022989"/>
    </source>
</evidence>
<evidence type="ECO:0000256" key="2">
    <source>
        <dbReference type="ARBA" id="ARBA00009142"/>
    </source>
</evidence>
<comment type="similarity">
    <text evidence="2 8">Belongs to the 4-toluene sulfonate uptake permease (TSUP) (TC 2.A.102) family.</text>
</comment>
<evidence type="ECO:0000313" key="10">
    <source>
        <dbReference type="Proteomes" id="UP000018733"/>
    </source>
</evidence>
<dbReference type="STRING" id="1424334.W822_19090"/>
<reference evidence="9 10" key="1">
    <citation type="journal article" date="2014" name="Genome Announc.">
        <title>Draft Genome Sequence of Advenella kashmirensis Strain W13003, a Polycyclic Aromatic Hydrocarbon-Degrading Bacterium.</title>
        <authorList>
            <person name="Wang X."/>
            <person name="Jin D."/>
            <person name="Zhou L."/>
            <person name="Wu L."/>
            <person name="An W."/>
            <person name="Zhao L."/>
        </authorList>
    </citation>
    <scope>NUCLEOTIDE SEQUENCE [LARGE SCALE GENOMIC DNA]</scope>
    <source>
        <strain evidence="9 10">W13003</strain>
    </source>
</reference>
<dbReference type="HOGENOM" id="CLU_045498_5_2_4"/>
<evidence type="ECO:0000256" key="8">
    <source>
        <dbReference type="RuleBase" id="RU363041"/>
    </source>
</evidence>
<dbReference type="AlphaFoldDB" id="V8QMZ8"/>
<evidence type="ECO:0000256" key="1">
    <source>
        <dbReference type="ARBA" id="ARBA00004651"/>
    </source>
</evidence>
<name>V8QMZ8_9BURK</name>
<dbReference type="Pfam" id="PF01925">
    <property type="entry name" value="TauE"/>
    <property type="match status" value="1"/>
</dbReference>
<keyword evidence="6 8" id="KW-1133">Transmembrane helix</keyword>
<dbReference type="eggNOG" id="COG0730">
    <property type="taxonomic scope" value="Bacteria"/>
</dbReference>
<feature type="transmembrane region" description="Helical" evidence="8">
    <location>
        <begin position="101"/>
        <end position="119"/>
    </location>
</feature>
<keyword evidence="5 8" id="KW-0812">Transmembrane</keyword>
<comment type="caution">
    <text evidence="9">The sequence shown here is derived from an EMBL/GenBank/DDBJ whole genome shotgun (WGS) entry which is preliminary data.</text>
</comment>
<keyword evidence="3" id="KW-0813">Transport</keyword>
<dbReference type="PANTHER" id="PTHR30269:SF23">
    <property type="entry name" value="MEMBRANE TRANSPORTER PROTEIN YDHB-RELATED"/>
    <property type="match status" value="1"/>
</dbReference>
<keyword evidence="7 8" id="KW-0472">Membrane</keyword>
<comment type="subcellular location">
    <subcellularLocation>
        <location evidence="1 8">Cell membrane</location>
        <topology evidence="1 8">Multi-pass membrane protein</topology>
    </subcellularLocation>
</comment>
<dbReference type="PANTHER" id="PTHR30269">
    <property type="entry name" value="TRANSMEMBRANE PROTEIN YFCA"/>
    <property type="match status" value="1"/>
</dbReference>
<gene>
    <name evidence="9" type="ORF">W822_19090</name>
</gene>
<evidence type="ECO:0000256" key="7">
    <source>
        <dbReference type="ARBA" id="ARBA00023136"/>
    </source>
</evidence>
<protein>
    <recommendedName>
        <fullName evidence="8">Probable membrane transporter protein</fullName>
    </recommendedName>
</protein>
<organism evidence="9 10">
    <name type="scientific">Advenella kashmirensis W13003</name>
    <dbReference type="NCBI Taxonomy" id="1424334"/>
    <lineage>
        <taxon>Bacteria</taxon>
        <taxon>Pseudomonadati</taxon>
        <taxon>Pseudomonadota</taxon>
        <taxon>Betaproteobacteria</taxon>
        <taxon>Burkholderiales</taxon>
        <taxon>Alcaligenaceae</taxon>
    </lineage>
</organism>
<keyword evidence="10" id="KW-1185">Reference proteome</keyword>
<dbReference type="PATRIC" id="fig|1424334.3.peg.3835"/>
<sequence>MDMTTVLWLFAVAFGASALGGMLGMASGIFIVPILILAFGIDIHVAIAASIVSVIACSCGSASPFLKGRLTNVKLAIVLETATTLGALTGVLLIGIIPTPFLYALFSLILVLSAQQMMARRQQLTRNTPPDPASWATRLRLHASFPDRALGTDIPYQVDRVPLGLFLMYGAGVISALLGIGSGVLKIPAMDTALRLPIKVSSATSNFMIGVTAAASGGAYLVRGDIDMGIAGPVALGSVAGSLAGARLLMRMPAEKLRILFSVVLIALAIQMMLSALDIQIWGADT</sequence>
<feature type="transmembrane region" description="Helical" evidence="8">
    <location>
        <begin position="257"/>
        <end position="277"/>
    </location>
</feature>
<dbReference type="Proteomes" id="UP000018733">
    <property type="component" value="Unassembled WGS sequence"/>
</dbReference>
<evidence type="ECO:0000256" key="5">
    <source>
        <dbReference type="ARBA" id="ARBA00022692"/>
    </source>
</evidence>
<dbReference type="EMBL" id="AYXT01000012">
    <property type="protein sequence ID" value="ETF01356.1"/>
    <property type="molecule type" value="Genomic_DNA"/>
</dbReference>